<dbReference type="PANTHER" id="PTHR46513:SF13">
    <property type="entry name" value="EGF-LIKE DOMAIN-CONTAINING PROTEIN"/>
    <property type="match status" value="1"/>
</dbReference>
<dbReference type="Proteomes" id="UP000011200">
    <property type="component" value="Chromosome"/>
</dbReference>
<evidence type="ECO:0008006" key="3">
    <source>
        <dbReference type="Google" id="ProtNLM"/>
    </source>
</evidence>
<dbReference type="RefSeq" id="WP_003898225.1">
    <property type="nucleotide sequence ID" value="NZ_CP027541.1"/>
</dbReference>
<proteinExistence type="predicted"/>
<dbReference type="SUPFAM" id="SSF63829">
    <property type="entry name" value="Calcium-dependent phosphotriesterase"/>
    <property type="match status" value="1"/>
</dbReference>
<evidence type="ECO:0000313" key="1">
    <source>
        <dbReference type="EMBL" id="AWT57617.1"/>
    </source>
</evidence>
<name>A0A2U9Q0S7_MYCSE</name>
<organism evidence="1 2">
    <name type="scientific">Mycolicibacterium smegmatis (strain MKD8)</name>
    <name type="common">Mycobacterium smegmatis</name>
    <dbReference type="NCBI Taxonomy" id="1214915"/>
    <lineage>
        <taxon>Bacteria</taxon>
        <taxon>Bacillati</taxon>
        <taxon>Actinomycetota</taxon>
        <taxon>Actinomycetes</taxon>
        <taxon>Mycobacteriales</taxon>
        <taxon>Mycobacteriaceae</taxon>
        <taxon>Mycolicibacterium</taxon>
    </lineage>
</organism>
<dbReference type="GO" id="GO:0005886">
    <property type="term" value="C:plasma membrane"/>
    <property type="evidence" value="ECO:0007669"/>
    <property type="project" value="TreeGrafter"/>
</dbReference>
<dbReference type="AlphaFoldDB" id="A0A2U9Q0S7"/>
<gene>
    <name evidence="1" type="ORF">D806_066850</name>
</gene>
<dbReference type="EMBL" id="CP027541">
    <property type="protein sequence ID" value="AWT57617.1"/>
    <property type="molecule type" value="Genomic_DNA"/>
</dbReference>
<dbReference type="GO" id="GO:0042813">
    <property type="term" value="F:Wnt receptor activity"/>
    <property type="evidence" value="ECO:0007669"/>
    <property type="project" value="TreeGrafter"/>
</dbReference>
<dbReference type="GO" id="GO:0017147">
    <property type="term" value="F:Wnt-protein binding"/>
    <property type="evidence" value="ECO:0007669"/>
    <property type="project" value="TreeGrafter"/>
</dbReference>
<dbReference type="GO" id="GO:0060070">
    <property type="term" value="P:canonical Wnt signaling pathway"/>
    <property type="evidence" value="ECO:0007669"/>
    <property type="project" value="TreeGrafter"/>
</dbReference>
<dbReference type="SUPFAM" id="SSF63825">
    <property type="entry name" value="YWTD domain"/>
    <property type="match status" value="1"/>
</dbReference>
<dbReference type="InterPro" id="IPR050778">
    <property type="entry name" value="Cueball_EGF_LRP_Nidogen"/>
</dbReference>
<reference evidence="1 2" key="1">
    <citation type="journal article" date="2013" name="Genome Announc.">
        <title>Draft genome sequence of MKD8, a conjugal recipient Mycobacterium smegmatis strain.</title>
        <authorList>
            <person name="Gray T.A."/>
            <person name="Palumbo M.J."/>
            <person name="Derbyshire K.M."/>
        </authorList>
    </citation>
    <scope>NUCLEOTIDE SEQUENCE [LARGE SCALE GENOMIC DNA]</scope>
    <source>
        <strain evidence="1 2">MKD8</strain>
    </source>
</reference>
<protein>
    <recommendedName>
        <fullName evidence="3">CAS/CSE protein involved in chromosome segregation</fullName>
    </recommendedName>
</protein>
<dbReference type="PANTHER" id="PTHR46513">
    <property type="entry name" value="VITELLOGENIN RECEPTOR-LIKE PROTEIN-RELATED-RELATED"/>
    <property type="match status" value="1"/>
</dbReference>
<reference evidence="2" key="2">
    <citation type="submission" date="2018-03" db="EMBL/GenBank/DDBJ databases">
        <authorList>
            <person name="Derbyshire K."/>
            <person name="Gray T.A."/>
            <person name="Champion M."/>
        </authorList>
    </citation>
    <scope>NUCLEOTIDE SEQUENCE [LARGE SCALE GENOMIC DNA]</scope>
    <source>
        <strain evidence="2">MKD8</strain>
    </source>
</reference>
<dbReference type="InterPro" id="IPR011042">
    <property type="entry name" value="6-blade_b-propeller_TolB-like"/>
</dbReference>
<sequence length="306" mass="32435">MTTETPPGLYALGLVRGGVHRIDLDTGAIDNLATGIEEAPDGIAVDAVNGYVYFTLMGRPDTPLTPSHEPPFTTRNGSIQRVPVTGGAPEIVVPRGCFTTGKQLARDPGSERLYWCDREGGAVYRCERDGSEAVPLISNAASDLPPAERECVGIAIDTSNGWLYWTQKGPADGGKGRILRACLEIPEDATAQTRRDIEVLWDGLPEPIDLELDAEHQTLYWTDRGAPPNGNTLNRAPVPGWGQKATAPEIIADGFREPIGVALNLPEDVAYVSDLSGSISRVDLSTGKSGVVAVLGGAATGIALVR</sequence>
<dbReference type="Gene3D" id="2.120.10.30">
    <property type="entry name" value="TolB, C-terminal domain"/>
    <property type="match status" value="2"/>
</dbReference>
<accession>A0A2U9Q0S7</accession>
<evidence type="ECO:0000313" key="2">
    <source>
        <dbReference type="Proteomes" id="UP000011200"/>
    </source>
</evidence>